<gene>
    <name evidence="3" type="ORF">DB88DRAFT_490915</name>
</gene>
<dbReference type="Pfam" id="PF01593">
    <property type="entry name" value="Amino_oxidase"/>
    <property type="match status" value="1"/>
</dbReference>
<organism evidence="3 4">
    <name type="scientific">Papiliotrema laurentii</name>
    <name type="common">Cryptococcus laurentii</name>
    <dbReference type="NCBI Taxonomy" id="5418"/>
    <lineage>
        <taxon>Eukaryota</taxon>
        <taxon>Fungi</taxon>
        <taxon>Dikarya</taxon>
        <taxon>Basidiomycota</taxon>
        <taxon>Agaricomycotina</taxon>
        <taxon>Tremellomycetes</taxon>
        <taxon>Tremellales</taxon>
        <taxon>Rhynchogastremaceae</taxon>
        <taxon>Papiliotrema</taxon>
    </lineage>
</organism>
<feature type="domain" description="Amine oxidase" evidence="2">
    <location>
        <begin position="10"/>
        <end position="429"/>
    </location>
</feature>
<comment type="caution">
    <text evidence="3">The sequence shown here is derived from an EMBL/GenBank/DDBJ whole genome shotgun (WGS) entry which is preliminary data.</text>
</comment>
<dbReference type="PANTHER" id="PTHR42923:SF17">
    <property type="entry name" value="AMINE OXIDASE DOMAIN-CONTAINING PROTEIN"/>
    <property type="match status" value="1"/>
</dbReference>
<evidence type="ECO:0000259" key="2">
    <source>
        <dbReference type="Pfam" id="PF01593"/>
    </source>
</evidence>
<sequence length="527" mass="58811">MRVAIVGAGVSGLSALWLLNEYSDHEVNIYEREDYPGGHTHTVEFKREGKESCMVDTGFIVANPPTYPNFLRFLKLLKIPILDTQMTFSVSRDRGAFEWAGDGLGALFCQVGNLFNPRLYRMIFDIVRFNLFALDLLKEPLKDGKEISIGEYLDREGYGDGFKEDYLLPMTGAIWSTPADQAALDFPASTLIRFFHNHHLLQLTGKPSWLTIKGGAKQYIDAVLSRLPKENLHLNTEIVSVSSREDGVELVEAGGARHIYDHVILATHSDTTLNMLKRGGLVTPEEEKVLAPWGWSKNEAVLHWDDRFIPVRRKAYSAWNYLTSTSKPHRDAKTTDSEVDTVSLTYGMNILQHLPESKYGLVLVTLNPPFPVDPAKTIGSWTYTHPMMTTTSVSTQPHLPSIQNKRNISYAGAWTKYGFHEDGFTSGMRLVTGAPFNVKPPFPLLPATRSTEQSGVGLAVGKGVVNALESSRRFLTPAWGVVEWTVVLGLVWLEQVFGALGLDGTKIETRRVRDAWSGKVSAERKSQ</sequence>
<feature type="signal peptide" evidence="1">
    <location>
        <begin position="1"/>
        <end position="15"/>
    </location>
</feature>
<keyword evidence="4" id="KW-1185">Reference proteome</keyword>
<name>A0AAD9D1W9_PAPLA</name>
<dbReference type="InterPro" id="IPR036188">
    <property type="entry name" value="FAD/NAD-bd_sf"/>
</dbReference>
<dbReference type="InterPro" id="IPR002937">
    <property type="entry name" value="Amino_oxidase"/>
</dbReference>
<evidence type="ECO:0000256" key="1">
    <source>
        <dbReference type="SAM" id="SignalP"/>
    </source>
</evidence>
<dbReference type="EMBL" id="JAODAN010000006">
    <property type="protein sequence ID" value="KAK1923361.1"/>
    <property type="molecule type" value="Genomic_DNA"/>
</dbReference>
<dbReference type="GO" id="GO:0016491">
    <property type="term" value="F:oxidoreductase activity"/>
    <property type="evidence" value="ECO:0007669"/>
    <property type="project" value="InterPro"/>
</dbReference>
<dbReference type="InterPro" id="IPR050464">
    <property type="entry name" value="Zeta_carotene_desat/Oxidored"/>
</dbReference>
<evidence type="ECO:0000313" key="3">
    <source>
        <dbReference type="EMBL" id="KAK1923361.1"/>
    </source>
</evidence>
<accession>A0AAD9D1W9</accession>
<dbReference type="SUPFAM" id="SSF51905">
    <property type="entry name" value="FAD/NAD(P)-binding domain"/>
    <property type="match status" value="1"/>
</dbReference>
<proteinExistence type="predicted"/>
<dbReference type="Gene3D" id="3.50.50.60">
    <property type="entry name" value="FAD/NAD(P)-binding domain"/>
    <property type="match status" value="1"/>
</dbReference>
<feature type="chain" id="PRO_5042109479" description="Amine oxidase domain-containing protein" evidence="1">
    <location>
        <begin position="16"/>
        <end position="527"/>
    </location>
</feature>
<dbReference type="AlphaFoldDB" id="A0AAD9D1W9"/>
<reference evidence="3" key="1">
    <citation type="submission" date="2023-02" db="EMBL/GenBank/DDBJ databases">
        <title>Identification and recombinant expression of a fungal hydrolase from Papiliotrema laurentii that hydrolyzes apple cutin and clears colloidal polyester polyurethane.</title>
        <authorList>
            <consortium name="DOE Joint Genome Institute"/>
            <person name="Roman V.A."/>
            <person name="Bojanowski C."/>
            <person name="Crable B.R."/>
            <person name="Wagner D.N."/>
            <person name="Hung C.S."/>
            <person name="Nadeau L.J."/>
            <person name="Schratz L."/>
            <person name="Haridas S."/>
            <person name="Pangilinan J."/>
            <person name="Lipzen A."/>
            <person name="Na H."/>
            <person name="Yan M."/>
            <person name="Ng V."/>
            <person name="Grigoriev I.V."/>
            <person name="Spatafora J.W."/>
            <person name="Barlow D."/>
            <person name="Biffinger J."/>
            <person name="Kelley-Loughnane N."/>
            <person name="Varaljay V.A."/>
            <person name="Crookes-Goodson W.J."/>
        </authorList>
    </citation>
    <scope>NUCLEOTIDE SEQUENCE</scope>
    <source>
        <strain evidence="3">5307AH</strain>
    </source>
</reference>
<dbReference type="Proteomes" id="UP001182556">
    <property type="component" value="Unassembled WGS sequence"/>
</dbReference>
<evidence type="ECO:0000313" key="4">
    <source>
        <dbReference type="Proteomes" id="UP001182556"/>
    </source>
</evidence>
<dbReference type="PANTHER" id="PTHR42923">
    <property type="entry name" value="PROTOPORPHYRINOGEN OXIDASE"/>
    <property type="match status" value="1"/>
</dbReference>
<protein>
    <recommendedName>
        <fullName evidence="2">Amine oxidase domain-containing protein</fullName>
    </recommendedName>
</protein>
<keyword evidence="1" id="KW-0732">Signal</keyword>